<feature type="chain" id="PRO_5031003385" description="Right handed beta helix domain-containing protein" evidence="1">
    <location>
        <begin position="41"/>
        <end position="277"/>
    </location>
</feature>
<dbReference type="EMBL" id="JACHVY010000002">
    <property type="protein sequence ID" value="MBB2901599.1"/>
    <property type="molecule type" value="Genomic_DNA"/>
</dbReference>
<feature type="domain" description="Right handed beta helix" evidence="2">
    <location>
        <begin position="114"/>
        <end position="241"/>
    </location>
</feature>
<dbReference type="InterPro" id="IPR011050">
    <property type="entry name" value="Pectin_lyase_fold/virulence"/>
</dbReference>
<gene>
    <name evidence="3" type="ORF">FHR75_002414</name>
</gene>
<proteinExistence type="predicted"/>
<dbReference type="RefSeq" id="WP_183391647.1">
    <property type="nucleotide sequence ID" value="NZ_JACHVY010000002.1"/>
</dbReference>
<dbReference type="SUPFAM" id="SSF51126">
    <property type="entry name" value="Pectin lyase-like"/>
    <property type="match status" value="1"/>
</dbReference>
<dbReference type="Gene3D" id="2.160.20.20">
    <property type="match status" value="1"/>
</dbReference>
<dbReference type="AlphaFoldDB" id="A0A7W4TMD2"/>
<comment type="caution">
    <text evidence="3">The sequence shown here is derived from an EMBL/GenBank/DDBJ whole genome shotgun (WGS) entry which is preliminary data.</text>
</comment>
<sequence length="277" mass="27292">MRTSANQTRGRGGFPARRAWAAGPLAALAVLGGSGATAQAAPPPLACGDTITTATTLTRDLHCPEGGNGLVVRGDGVVLDLAGHNLTGSGWSGVVVQGRDVVVRGGTLTAWGEGVTVAPGAAAVVERVTLQGNTTGLGAHGEAVLRRATVRANSRGVVAEGGGDVSVEGSDLARNPVAVAVRDGGRASVLDTSVRGNELGLVCSSATLQVRRSVVADSGTALFADDCGTSTVEGALFLLNEVNVVDAGAATTPVVFTCSRFLGGAATPATVAPCGGS</sequence>
<evidence type="ECO:0000313" key="3">
    <source>
        <dbReference type="EMBL" id="MBB2901599.1"/>
    </source>
</evidence>
<dbReference type="Proteomes" id="UP000533269">
    <property type="component" value="Unassembled WGS sequence"/>
</dbReference>
<dbReference type="Pfam" id="PF13229">
    <property type="entry name" value="Beta_helix"/>
    <property type="match status" value="1"/>
</dbReference>
<reference evidence="3 4" key="2">
    <citation type="submission" date="2020-08" db="EMBL/GenBank/DDBJ databases">
        <authorList>
            <person name="Partida-Martinez L."/>
            <person name="Huntemann M."/>
            <person name="Clum A."/>
            <person name="Wang J."/>
            <person name="Palaniappan K."/>
            <person name="Ritter S."/>
            <person name="Chen I.-M."/>
            <person name="Stamatis D."/>
            <person name="Reddy T."/>
            <person name="O'Malley R."/>
            <person name="Daum C."/>
            <person name="Shapiro N."/>
            <person name="Ivanova N."/>
            <person name="Kyrpides N."/>
            <person name="Woyke T."/>
        </authorList>
    </citation>
    <scope>NUCLEOTIDE SEQUENCE [LARGE SCALE GENOMIC DNA]</scope>
    <source>
        <strain evidence="3 4">AS2.23</strain>
    </source>
</reference>
<accession>A0A7W4TMD2</accession>
<reference evidence="3 4" key="1">
    <citation type="submission" date="2020-08" db="EMBL/GenBank/DDBJ databases">
        <title>The Agave Microbiome: Exploring the role of microbial communities in plant adaptations to desert environments.</title>
        <authorList>
            <person name="Partida-Martinez L.P."/>
        </authorList>
    </citation>
    <scope>NUCLEOTIDE SEQUENCE [LARGE SCALE GENOMIC DNA]</scope>
    <source>
        <strain evidence="3 4">AS2.23</strain>
    </source>
</reference>
<dbReference type="InterPro" id="IPR012332">
    <property type="entry name" value="Autotransporter_pectin_lyase_C"/>
</dbReference>
<keyword evidence="1" id="KW-0732">Signal</keyword>
<feature type="signal peptide" evidence="1">
    <location>
        <begin position="1"/>
        <end position="40"/>
    </location>
</feature>
<evidence type="ECO:0000313" key="4">
    <source>
        <dbReference type="Proteomes" id="UP000533269"/>
    </source>
</evidence>
<protein>
    <recommendedName>
        <fullName evidence="2">Right handed beta helix domain-containing protein</fullName>
    </recommendedName>
</protein>
<organism evidence="3 4">
    <name type="scientific">Kineococcus radiotolerans</name>
    <dbReference type="NCBI Taxonomy" id="131568"/>
    <lineage>
        <taxon>Bacteria</taxon>
        <taxon>Bacillati</taxon>
        <taxon>Actinomycetota</taxon>
        <taxon>Actinomycetes</taxon>
        <taxon>Kineosporiales</taxon>
        <taxon>Kineosporiaceae</taxon>
        <taxon>Kineococcus</taxon>
    </lineage>
</organism>
<name>A0A7W4TMD2_KINRA</name>
<evidence type="ECO:0000256" key="1">
    <source>
        <dbReference type="SAM" id="SignalP"/>
    </source>
</evidence>
<evidence type="ECO:0000259" key="2">
    <source>
        <dbReference type="Pfam" id="PF13229"/>
    </source>
</evidence>
<dbReference type="InterPro" id="IPR039448">
    <property type="entry name" value="Beta_helix"/>
</dbReference>